<feature type="domain" description="EamA" evidence="7">
    <location>
        <begin position="227"/>
        <end position="366"/>
    </location>
</feature>
<reference evidence="10" key="2">
    <citation type="journal article" date="2017" name="Plant J.">
        <title>Araport11: a complete reannotation of the Arabidopsis thaliana reference genome.</title>
        <authorList>
            <person name="Cheng C.Y."/>
            <person name="Krishnakumar V."/>
            <person name="Chan A.P."/>
            <person name="Thibaud-Nissen F."/>
            <person name="Schobel S."/>
            <person name="Town C.D."/>
        </authorList>
    </citation>
    <scope>GENOME REANNOTATION</scope>
    <source>
        <strain evidence="10">cv. Columbia</strain>
    </source>
</reference>
<dbReference type="Araport" id="AT5G47470"/>
<dbReference type="EMBL" id="CP002688">
    <property type="protein sequence ID" value="ANM69213.1"/>
    <property type="molecule type" value="Genomic_DNA"/>
</dbReference>
<dbReference type="AlphaFoldDB" id="A0A1P8BC99"/>
<keyword evidence="5 6" id="KW-0472">Membrane</keyword>
<comment type="similarity">
    <text evidence="2 6">Belongs to the drug/metabolite transporter (DMT) superfamily. Plant drug/metabolite exporter (P-DME) (TC 2.A.7.4) family.</text>
</comment>
<dbReference type="InterPro" id="IPR030184">
    <property type="entry name" value="WAT1-related"/>
</dbReference>
<dbReference type="ExpressionAtlas" id="A0A1P8BC99">
    <property type="expression patterns" value="baseline and differential"/>
</dbReference>
<feature type="domain" description="EamA" evidence="7">
    <location>
        <begin position="63"/>
        <end position="200"/>
    </location>
</feature>
<name>A0A1P8BC99_ARATH</name>
<evidence type="ECO:0000256" key="6">
    <source>
        <dbReference type="RuleBase" id="RU363077"/>
    </source>
</evidence>
<dbReference type="GO" id="GO:0022857">
    <property type="term" value="F:transmembrane transporter activity"/>
    <property type="evidence" value="ECO:0007669"/>
    <property type="project" value="InterPro"/>
</dbReference>
<feature type="transmembrane region" description="Helical" evidence="6">
    <location>
        <begin position="322"/>
        <end position="341"/>
    </location>
</feature>
<sequence length="392" mass="42822">MKVKERDRESNSFVLLQSYPNAYKGIHAMQFFCVNLYRSVLNLLEERMKTEMIEEMVIVGGLVMVQFVYAGNSLLMSYLMSLGLGPFTIVIFSTFATFIILSPFAILFERKQWPNELSLRLIGKLVLISFAGVTLFQSLFLEGIRLTSPAMATAMPNLAPGLIFFIAWIVGLEKMNLKCVYSKLKILGTLLCVFGALAMSVMHSTSISHKEEDDTPIFVFDRDKVVGCIYLLGAVFVLSTNVVLQASTLAEFPAPISLSAITALLGVLITTVVLLLQNRKTKVLASSLISFGNLVGYSVLAGAVSGACVSFNGWAMKKRGPVFVSMFSPFATVISVAFAVLTLGESVSLGSVGGMVLMFVGLYLVLWAKGKEGFSEIESFESEFDSKKPLLS</sequence>
<feature type="transmembrane region" description="Helical" evidence="6">
    <location>
        <begin position="347"/>
        <end position="366"/>
    </location>
</feature>
<dbReference type="InterPro" id="IPR000620">
    <property type="entry name" value="EamA_dom"/>
</dbReference>
<proteinExistence type="inferred from homology"/>
<keyword evidence="10" id="KW-1185">Reference proteome</keyword>
<dbReference type="GeneID" id="834797"/>
<dbReference type="Pfam" id="PF00892">
    <property type="entry name" value="EamA"/>
    <property type="match status" value="2"/>
</dbReference>
<dbReference type="TAIR" id="AT5G47470">
    <property type="gene designation" value="UMAMIT7"/>
</dbReference>
<dbReference type="SMR" id="A0A1P8BC99"/>
<dbReference type="PANTHER" id="PTHR31218">
    <property type="entry name" value="WAT1-RELATED PROTEIN"/>
    <property type="match status" value="1"/>
</dbReference>
<organism evidence="9 10">
    <name type="scientific">Arabidopsis thaliana</name>
    <name type="common">Mouse-ear cress</name>
    <dbReference type="NCBI Taxonomy" id="3702"/>
    <lineage>
        <taxon>Eukaryota</taxon>
        <taxon>Viridiplantae</taxon>
        <taxon>Streptophyta</taxon>
        <taxon>Embryophyta</taxon>
        <taxon>Tracheophyta</taxon>
        <taxon>Spermatophyta</taxon>
        <taxon>Magnoliopsida</taxon>
        <taxon>eudicotyledons</taxon>
        <taxon>Gunneridae</taxon>
        <taxon>Pentapetalae</taxon>
        <taxon>rosids</taxon>
        <taxon>malvids</taxon>
        <taxon>Brassicales</taxon>
        <taxon>Brassicaceae</taxon>
        <taxon>Camelineae</taxon>
        <taxon>Arabidopsis</taxon>
    </lineage>
</organism>
<keyword evidence="3 6" id="KW-0812">Transmembrane</keyword>
<evidence type="ECO:0000256" key="1">
    <source>
        <dbReference type="ARBA" id="ARBA00004141"/>
    </source>
</evidence>
<dbReference type="SUPFAM" id="SSF103481">
    <property type="entry name" value="Multidrug resistance efflux transporter EmrE"/>
    <property type="match status" value="1"/>
</dbReference>
<evidence type="ECO:0000259" key="7">
    <source>
        <dbReference type="Pfam" id="PF00892"/>
    </source>
</evidence>
<dbReference type="RefSeq" id="NP_001330912.1">
    <property type="nucleotide sequence ID" value="NM_001344725.1"/>
</dbReference>
<accession>A0A1P8BC99</accession>
<dbReference type="InterPro" id="IPR037185">
    <property type="entry name" value="EmrE-like"/>
</dbReference>
<reference evidence="9 10" key="1">
    <citation type="journal article" date="2000" name="Nature">
        <title>Sequence and analysis of chromosome 5 of the plant Arabidopsis thaliana.</title>
        <authorList>
            <consortium name="Kazusa DNA Research Institute"/>
            <consortium name="Cold Spring Harbor and Washington University in St Louis Sequencing Consortium"/>
            <consortium name="European Union Arabidopsis Genome Sequencing Consortium"/>
            <person name="Tabata S."/>
            <person name="Kaneko T."/>
            <person name="Nakamura Y."/>
            <person name="Kotani H."/>
            <person name="Kato T."/>
            <person name="Asamizu E."/>
            <person name="Miyajima N."/>
            <person name="Sasamoto S."/>
            <person name="Kimura T."/>
            <person name="Hosouchi T."/>
            <person name="Kawashima K."/>
            <person name="Kohara M."/>
            <person name="Matsumoto M."/>
            <person name="Matsuno A."/>
            <person name="Muraki A."/>
            <person name="Nakayama S."/>
            <person name="Nakazaki N."/>
            <person name="Naruo K."/>
            <person name="Okumura S."/>
            <person name="Shinpo S."/>
            <person name="Takeuchi C."/>
            <person name="Wada T."/>
            <person name="Watanabe A."/>
            <person name="Yamada M."/>
            <person name="Yasuda M."/>
            <person name="Sato S."/>
            <person name="de la Bastide M."/>
            <person name="Huang E."/>
            <person name="Spiegel L."/>
            <person name="Gnoj L."/>
            <person name="O'Shaughnessy A."/>
            <person name="Preston R."/>
            <person name="Habermann K."/>
            <person name="Murray J."/>
            <person name="Johnson D."/>
            <person name="Rohlfing T."/>
            <person name="Nelson J."/>
            <person name="Stoneking T."/>
            <person name="Pepin K."/>
            <person name="Spieth J."/>
            <person name="Sekhon M."/>
            <person name="Armstrong J."/>
            <person name="Becker M."/>
            <person name="Belter E."/>
            <person name="Cordum H."/>
            <person name="Cordes M."/>
            <person name="Courtney L."/>
            <person name="Courtney W."/>
            <person name="Dante M."/>
            <person name="Du H."/>
            <person name="Edwards J."/>
            <person name="Fryman J."/>
            <person name="Haakensen B."/>
            <person name="Lamar E."/>
            <person name="Latreille P."/>
            <person name="Leonard S."/>
            <person name="Meyer R."/>
            <person name="Mulvaney E."/>
            <person name="Ozersky P."/>
            <person name="Riley A."/>
            <person name="Strowmatt C."/>
            <person name="Wagner-McPherson C."/>
            <person name="Wollam A."/>
            <person name="Yoakum M."/>
            <person name="Bell M."/>
            <person name="Dedhia N."/>
            <person name="Parnell L."/>
            <person name="Shah R."/>
            <person name="Rodriguez M."/>
            <person name="See L.H."/>
            <person name="Vil D."/>
            <person name="Baker J."/>
            <person name="Kirchoff K."/>
            <person name="Toth K."/>
            <person name="King L."/>
            <person name="Bahret A."/>
            <person name="Miller B."/>
            <person name="Marra M."/>
            <person name="Martienssen R."/>
            <person name="McCombie W.R."/>
            <person name="Wilson R.K."/>
            <person name="Murphy G."/>
            <person name="Bancroft I."/>
            <person name="Volckaert G."/>
            <person name="Wambutt R."/>
            <person name="Dusterhoft A."/>
            <person name="Stiekema W."/>
            <person name="Pohl T."/>
            <person name="Entian K.D."/>
            <person name="Terryn N."/>
            <person name="Hartley N."/>
            <person name="Bent E."/>
            <person name="Johnson S."/>
            <person name="Langham S.A."/>
            <person name="McCullagh B."/>
            <person name="Robben J."/>
            <person name="Grymonprez B."/>
            <person name="Zimmermann W."/>
            <person name="Ramsperger U."/>
            <person name="Wedler H."/>
            <person name="Balke K."/>
            <person name="Wedler E."/>
            <person name="Peters S."/>
            <person name="van Staveren M."/>
            <person name="Dirkse W."/>
            <person name="Mooijman P."/>
            <person name="Lankhorst R.K."/>
            <person name="Weitzenegger T."/>
            <person name="Bothe G."/>
            <person name="Rose M."/>
            <person name="Hauf J."/>
            <person name="Berneiser S."/>
            <person name="Hempel S."/>
            <person name="Feldpausch M."/>
            <person name="Lamberth S."/>
            <person name="Villarroel R."/>
            <person name="Gielen J."/>
            <person name="Ardiles W."/>
            <person name="Bents O."/>
            <person name="Lemcke K."/>
            <person name="Kolesov G."/>
            <person name="Mayer K."/>
            <person name="Rudd S."/>
            <person name="Schoof H."/>
            <person name="Schueller C."/>
            <person name="Zaccaria P."/>
            <person name="Mewes H.W."/>
            <person name="Bevan M."/>
            <person name="Fransz P."/>
        </authorList>
    </citation>
    <scope>NUCLEOTIDE SEQUENCE [LARGE SCALE GENOMIC DNA]</scope>
    <source>
        <strain evidence="10">cv. Columbia</strain>
    </source>
</reference>
<comment type="subcellular location">
    <subcellularLocation>
        <location evidence="1 6">Membrane</location>
        <topology evidence="1 6">Multi-pass membrane protein</topology>
    </subcellularLocation>
</comment>
<feature type="transmembrane region" description="Helical" evidence="6">
    <location>
        <begin position="256"/>
        <end position="276"/>
    </location>
</feature>
<dbReference type="Proteomes" id="UP000006548">
    <property type="component" value="Chromosome 5"/>
</dbReference>
<evidence type="ECO:0000313" key="10">
    <source>
        <dbReference type="Proteomes" id="UP000006548"/>
    </source>
</evidence>
<evidence type="ECO:0000256" key="4">
    <source>
        <dbReference type="ARBA" id="ARBA00022989"/>
    </source>
</evidence>
<keyword evidence="4 6" id="KW-1133">Transmembrane helix</keyword>
<feature type="transmembrane region" description="Helical" evidence="6">
    <location>
        <begin position="153"/>
        <end position="172"/>
    </location>
</feature>
<feature type="transmembrane region" description="Helical" evidence="6">
    <location>
        <begin position="121"/>
        <end position="141"/>
    </location>
</feature>
<evidence type="ECO:0000313" key="8">
    <source>
        <dbReference type="Araport" id="AT5G47470"/>
    </source>
</evidence>
<evidence type="ECO:0000256" key="2">
    <source>
        <dbReference type="ARBA" id="ARBA00007635"/>
    </source>
</evidence>
<feature type="transmembrane region" description="Helical" evidence="6">
    <location>
        <begin position="57"/>
        <end position="80"/>
    </location>
</feature>
<evidence type="ECO:0000256" key="3">
    <source>
        <dbReference type="ARBA" id="ARBA00022692"/>
    </source>
</evidence>
<feature type="transmembrane region" description="Helical" evidence="6">
    <location>
        <begin position="86"/>
        <end position="109"/>
    </location>
</feature>
<gene>
    <name evidence="9 11" type="primary">UMAMIT7</name>
    <name evidence="9" type="synonym">MNJ7.6</name>
    <name evidence="9" type="synonym">MNJ7_6</name>
    <name evidence="8 9" type="ordered locus">At5g47470</name>
</gene>
<evidence type="ECO:0000256" key="5">
    <source>
        <dbReference type="ARBA" id="ARBA00023136"/>
    </source>
</evidence>
<feature type="transmembrane region" description="Helical" evidence="6">
    <location>
        <begin position="224"/>
        <end position="244"/>
    </location>
</feature>
<evidence type="ECO:0000313" key="9">
    <source>
        <dbReference type="EMBL" id="ANM69213.1"/>
    </source>
</evidence>
<protein>
    <recommendedName>
        <fullName evidence="6">WAT1-related protein</fullName>
    </recommendedName>
</protein>
<dbReference type="GO" id="GO:0016020">
    <property type="term" value="C:membrane"/>
    <property type="evidence" value="ECO:0007669"/>
    <property type="project" value="UniProtKB-SubCell"/>
</dbReference>
<evidence type="ECO:0000313" key="11">
    <source>
        <dbReference type="TAIR" id="AT5G47470"/>
    </source>
</evidence>